<dbReference type="GO" id="GO:0046872">
    <property type="term" value="F:metal ion binding"/>
    <property type="evidence" value="ECO:0007669"/>
    <property type="project" value="UniProtKB-KW"/>
</dbReference>
<dbReference type="CDD" id="cd02503">
    <property type="entry name" value="MobA"/>
    <property type="match status" value="1"/>
</dbReference>
<evidence type="ECO:0000313" key="11">
    <source>
        <dbReference type="Proteomes" id="UP000199423"/>
    </source>
</evidence>
<keyword evidence="6 8" id="KW-0342">GTP-binding</keyword>
<keyword evidence="3 8" id="KW-0479">Metal-binding</keyword>
<evidence type="ECO:0000256" key="8">
    <source>
        <dbReference type="HAMAP-Rule" id="MF_00316"/>
    </source>
</evidence>
<protein>
    <recommendedName>
        <fullName evidence="8">Molybdenum cofactor guanylyltransferase</fullName>
        <shortName evidence="8">MoCo guanylyltransferase</shortName>
        <ecNumber evidence="8">2.7.7.77</ecNumber>
    </recommendedName>
    <alternativeName>
        <fullName evidence="8">GTP:molybdopterin guanylyltransferase</fullName>
    </alternativeName>
    <alternativeName>
        <fullName evidence="8">Mo-MPT guanylyltransferase</fullName>
    </alternativeName>
    <alternativeName>
        <fullName evidence="8">Molybdopterin guanylyltransferase</fullName>
    </alternativeName>
    <alternativeName>
        <fullName evidence="8">Molybdopterin-guanine dinucleotide synthase</fullName>
        <shortName evidence="8">MGD synthase</shortName>
    </alternativeName>
</protein>
<dbReference type="RefSeq" id="WP_092868314.1">
    <property type="nucleotide sequence ID" value="NZ_FPCH01000003.1"/>
</dbReference>
<keyword evidence="4 8" id="KW-0547">Nucleotide-binding</keyword>
<evidence type="ECO:0000259" key="9">
    <source>
        <dbReference type="Pfam" id="PF12804"/>
    </source>
</evidence>
<evidence type="ECO:0000256" key="1">
    <source>
        <dbReference type="ARBA" id="ARBA00022490"/>
    </source>
</evidence>
<proteinExistence type="inferred from homology"/>
<comment type="cofactor">
    <cofactor evidence="8">
        <name>Mg(2+)</name>
        <dbReference type="ChEBI" id="CHEBI:18420"/>
    </cofactor>
</comment>
<keyword evidence="7 8" id="KW-0501">Molybdenum cofactor biosynthesis</keyword>
<dbReference type="InterPro" id="IPR013482">
    <property type="entry name" value="Molybde_CF_guanTrfase"/>
</dbReference>
<feature type="binding site" evidence="8">
    <location>
        <begin position="12"/>
        <end position="14"/>
    </location>
    <ligand>
        <name>GTP</name>
        <dbReference type="ChEBI" id="CHEBI:37565"/>
    </ligand>
</feature>
<dbReference type="EMBL" id="FPCH01000003">
    <property type="protein sequence ID" value="SFV36758.1"/>
    <property type="molecule type" value="Genomic_DNA"/>
</dbReference>
<comment type="subunit">
    <text evidence="8">Monomer.</text>
</comment>
<dbReference type="EC" id="2.7.7.77" evidence="8"/>
<evidence type="ECO:0000256" key="7">
    <source>
        <dbReference type="ARBA" id="ARBA00023150"/>
    </source>
</evidence>
<keyword evidence="11" id="KW-1185">Reference proteome</keyword>
<evidence type="ECO:0000256" key="3">
    <source>
        <dbReference type="ARBA" id="ARBA00022723"/>
    </source>
</evidence>
<dbReference type="InterPro" id="IPR025877">
    <property type="entry name" value="MobA-like_NTP_Trfase"/>
</dbReference>
<dbReference type="STRING" id="51670.SAMN04488557_2740"/>
<feature type="binding site" evidence="8">
    <location>
        <position position="106"/>
    </location>
    <ligand>
        <name>Mg(2+)</name>
        <dbReference type="ChEBI" id="CHEBI:18420"/>
    </ligand>
</feature>
<comment type="function">
    <text evidence="8">Transfers a GMP moiety from GTP to Mo-molybdopterin (Mo-MPT) cofactor (Moco or molybdenum cofactor) to form Mo-molybdopterin guanine dinucleotide (Mo-MGD) cofactor.</text>
</comment>
<name>A0A1I7NQ89_9HYPH</name>
<accession>A0A1I7NQ89</accession>
<dbReference type="GO" id="GO:0005737">
    <property type="term" value="C:cytoplasm"/>
    <property type="evidence" value="ECO:0007669"/>
    <property type="project" value="UniProtKB-SubCell"/>
</dbReference>
<gene>
    <name evidence="8" type="primary">mobA</name>
    <name evidence="10" type="ORF">SAMN04488557_2740</name>
</gene>
<feature type="binding site" evidence="8">
    <location>
        <position position="71"/>
    </location>
    <ligand>
        <name>GTP</name>
        <dbReference type="ChEBI" id="CHEBI:37565"/>
    </ligand>
</feature>
<feature type="binding site" evidence="8">
    <location>
        <position position="106"/>
    </location>
    <ligand>
        <name>GTP</name>
        <dbReference type="ChEBI" id="CHEBI:37565"/>
    </ligand>
</feature>
<keyword evidence="1 8" id="KW-0963">Cytoplasm</keyword>
<dbReference type="AlphaFoldDB" id="A0A1I7NQ89"/>
<evidence type="ECO:0000256" key="4">
    <source>
        <dbReference type="ARBA" id="ARBA00022741"/>
    </source>
</evidence>
<organism evidence="10 11">
    <name type="scientific">Hyphomicrobium facile</name>
    <dbReference type="NCBI Taxonomy" id="51670"/>
    <lineage>
        <taxon>Bacteria</taxon>
        <taxon>Pseudomonadati</taxon>
        <taxon>Pseudomonadota</taxon>
        <taxon>Alphaproteobacteria</taxon>
        <taxon>Hyphomicrobiales</taxon>
        <taxon>Hyphomicrobiaceae</taxon>
        <taxon>Hyphomicrobium</taxon>
    </lineage>
</organism>
<dbReference type="SUPFAM" id="SSF53448">
    <property type="entry name" value="Nucleotide-diphospho-sugar transferases"/>
    <property type="match status" value="1"/>
</dbReference>
<comment type="similarity">
    <text evidence="8">Belongs to the MobA family.</text>
</comment>
<evidence type="ECO:0000256" key="6">
    <source>
        <dbReference type="ARBA" id="ARBA00023134"/>
    </source>
</evidence>
<dbReference type="HAMAP" id="MF_00316">
    <property type="entry name" value="MobA"/>
    <property type="match status" value="1"/>
</dbReference>
<dbReference type="Gene3D" id="3.90.550.10">
    <property type="entry name" value="Spore Coat Polysaccharide Biosynthesis Protein SpsA, Chain A"/>
    <property type="match status" value="1"/>
</dbReference>
<dbReference type="PANTHER" id="PTHR19136:SF81">
    <property type="entry name" value="MOLYBDENUM COFACTOR GUANYLYLTRANSFERASE"/>
    <property type="match status" value="1"/>
</dbReference>
<evidence type="ECO:0000256" key="2">
    <source>
        <dbReference type="ARBA" id="ARBA00022679"/>
    </source>
</evidence>
<sequence>MPNSDQILGVILAGGRSRRFGGGDKGLADLGGQPILAHVIARFRPQVGRLILNVNGDPKRFAAYGLETISDDENPELGPLSGLLAAMDWAARDAPEYVAIATVSADVPFLPDDLVARLDASRGDGVAIATSGDRRHPTIAVWPTSLRRTIAEALDKRALSVDRLAADLNAVAVAFPMRNIRRANVDPFFNINTPDDLSTARALVAGSTEG</sequence>
<dbReference type="InterPro" id="IPR029044">
    <property type="entry name" value="Nucleotide-diphossugar_trans"/>
</dbReference>
<evidence type="ECO:0000313" key="10">
    <source>
        <dbReference type="EMBL" id="SFV36758.1"/>
    </source>
</evidence>
<feature type="binding site" evidence="8">
    <location>
        <position position="53"/>
    </location>
    <ligand>
        <name>GTP</name>
        <dbReference type="ChEBI" id="CHEBI:37565"/>
    </ligand>
</feature>
<keyword evidence="5 8" id="KW-0460">Magnesium</keyword>
<keyword evidence="10" id="KW-0548">Nucleotidyltransferase</keyword>
<dbReference type="GO" id="GO:0061603">
    <property type="term" value="F:molybdenum cofactor guanylyltransferase activity"/>
    <property type="evidence" value="ECO:0007669"/>
    <property type="project" value="UniProtKB-EC"/>
</dbReference>
<comment type="domain">
    <text evidence="8">The N-terminal domain determines nucleotide recognition and specific binding, while the C-terminal domain determines the specific binding to the target protein.</text>
</comment>
<dbReference type="GO" id="GO:0005525">
    <property type="term" value="F:GTP binding"/>
    <property type="evidence" value="ECO:0007669"/>
    <property type="project" value="UniProtKB-UniRule"/>
</dbReference>
<dbReference type="GO" id="GO:1902758">
    <property type="term" value="P:bis(molybdopterin guanine dinucleotide)molybdenum biosynthetic process"/>
    <property type="evidence" value="ECO:0007669"/>
    <property type="project" value="TreeGrafter"/>
</dbReference>
<keyword evidence="2 8" id="KW-0808">Transferase</keyword>
<comment type="catalytic activity">
    <reaction evidence="8">
        <text>Mo-molybdopterin + GTP + H(+) = Mo-molybdopterin guanine dinucleotide + diphosphate</text>
        <dbReference type="Rhea" id="RHEA:34243"/>
        <dbReference type="ChEBI" id="CHEBI:15378"/>
        <dbReference type="ChEBI" id="CHEBI:33019"/>
        <dbReference type="ChEBI" id="CHEBI:37565"/>
        <dbReference type="ChEBI" id="CHEBI:71302"/>
        <dbReference type="ChEBI" id="CHEBI:71310"/>
        <dbReference type="EC" id="2.7.7.77"/>
    </reaction>
</comment>
<feature type="binding site" evidence="8">
    <location>
        <position position="25"/>
    </location>
    <ligand>
        <name>GTP</name>
        <dbReference type="ChEBI" id="CHEBI:37565"/>
    </ligand>
</feature>
<dbReference type="OrthoDB" id="9788394at2"/>
<comment type="subcellular location">
    <subcellularLocation>
        <location evidence="8">Cytoplasm</location>
    </subcellularLocation>
</comment>
<dbReference type="PANTHER" id="PTHR19136">
    <property type="entry name" value="MOLYBDENUM COFACTOR GUANYLYLTRANSFERASE"/>
    <property type="match status" value="1"/>
</dbReference>
<evidence type="ECO:0000256" key="5">
    <source>
        <dbReference type="ARBA" id="ARBA00022842"/>
    </source>
</evidence>
<dbReference type="Pfam" id="PF12804">
    <property type="entry name" value="NTP_transf_3"/>
    <property type="match status" value="1"/>
</dbReference>
<dbReference type="Proteomes" id="UP000199423">
    <property type="component" value="Unassembled WGS sequence"/>
</dbReference>
<dbReference type="NCBIfam" id="TIGR02665">
    <property type="entry name" value="molyb_mobA"/>
    <property type="match status" value="1"/>
</dbReference>
<feature type="domain" description="MobA-like NTP transferase" evidence="9">
    <location>
        <begin position="9"/>
        <end position="158"/>
    </location>
</feature>
<reference evidence="11" key="1">
    <citation type="submission" date="2016-10" db="EMBL/GenBank/DDBJ databases">
        <authorList>
            <person name="Varghese N."/>
            <person name="Submissions S."/>
        </authorList>
    </citation>
    <scope>NUCLEOTIDE SEQUENCE [LARGE SCALE GENOMIC DNA]</scope>
    <source>
        <strain evidence="11">DSM 1565</strain>
    </source>
</reference>